<evidence type="ECO:0000313" key="2">
    <source>
        <dbReference type="EMBL" id="EAT42232.1"/>
    </source>
</evidence>
<accession>Q176X7</accession>
<dbReference type="HOGENOM" id="CLU_2339379_0_0_1"/>
<evidence type="ECO:0000256" key="1">
    <source>
        <dbReference type="SAM" id="MobiDB-lite"/>
    </source>
</evidence>
<dbReference type="PaxDb" id="7159-AAEL006215-PA"/>
<reference evidence="2" key="2">
    <citation type="journal article" date="2007" name="Science">
        <title>Genome sequence of Aedes aegypti, a major arbovirus vector.</title>
        <authorList>
            <person name="Nene V."/>
            <person name="Wortman J.R."/>
            <person name="Lawson D."/>
            <person name="Haas B."/>
            <person name="Kodira C."/>
            <person name="Tu Z.J."/>
            <person name="Loftus B."/>
            <person name="Xi Z."/>
            <person name="Megy K."/>
            <person name="Grabherr M."/>
            <person name="Ren Q."/>
            <person name="Zdobnov E.M."/>
            <person name="Lobo N.F."/>
            <person name="Campbell K.S."/>
            <person name="Brown S.E."/>
            <person name="Bonaldo M.F."/>
            <person name="Zhu J."/>
            <person name="Sinkins S.P."/>
            <person name="Hogenkamp D.G."/>
            <person name="Amedeo P."/>
            <person name="Arensburger P."/>
            <person name="Atkinson P.W."/>
            <person name="Bidwell S."/>
            <person name="Biedler J."/>
            <person name="Birney E."/>
            <person name="Bruggner R.V."/>
            <person name="Costas J."/>
            <person name="Coy M.R."/>
            <person name="Crabtree J."/>
            <person name="Crawford M."/>
            <person name="Debruyn B."/>
            <person name="Decaprio D."/>
            <person name="Eiglmeier K."/>
            <person name="Eisenstadt E."/>
            <person name="El-Dorry H."/>
            <person name="Gelbart W.M."/>
            <person name="Gomes S.L."/>
            <person name="Hammond M."/>
            <person name="Hannick L.I."/>
            <person name="Hogan J.R."/>
            <person name="Holmes M.H."/>
            <person name="Jaffe D."/>
            <person name="Johnston J.S."/>
            <person name="Kennedy R.C."/>
            <person name="Koo H."/>
            <person name="Kravitz S."/>
            <person name="Kriventseva E.V."/>
            <person name="Kulp D."/>
            <person name="Labutti K."/>
            <person name="Lee E."/>
            <person name="Li S."/>
            <person name="Lovin D.D."/>
            <person name="Mao C."/>
            <person name="Mauceli E."/>
            <person name="Menck C.F."/>
            <person name="Miller J.R."/>
            <person name="Montgomery P."/>
            <person name="Mori A."/>
            <person name="Nascimento A.L."/>
            <person name="Naveira H.F."/>
            <person name="Nusbaum C."/>
            <person name="O'leary S."/>
            <person name="Orvis J."/>
            <person name="Pertea M."/>
            <person name="Quesneville H."/>
            <person name="Reidenbach K.R."/>
            <person name="Rogers Y.H."/>
            <person name="Roth C.W."/>
            <person name="Schneider J.R."/>
            <person name="Schatz M."/>
            <person name="Shumway M."/>
            <person name="Stanke M."/>
            <person name="Stinson E.O."/>
            <person name="Tubio J.M."/>
            <person name="Vanzee J.P."/>
            <person name="Verjovski-Almeida S."/>
            <person name="Werner D."/>
            <person name="White O."/>
            <person name="Wyder S."/>
            <person name="Zeng Q."/>
            <person name="Zhao Q."/>
            <person name="Zhao Y."/>
            <person name="Hill C.A."/>
            <person name="Raikhel A.S."/>
            <person name="Soares M.B."/>
            <person name="Knudson D.L."/>
            <person name="Lee N.H."/>
            <person name="Galagan J."/>
            <person name="Salzberg S.L."/>
            <person name="Paulsen I.T."/>
            <person name="Dimopoulos G."/>
            <person name="Collins F.H."/>
            <person name="Birren B."/>
            <person name="Fraser-Liggett C.M."/>
            <person name="Severson D.W."/>
        </authorList>
    </citation>
    <scope>NUCLEOTIDE SEQUENCE [LARGE SCALE GENOMIC DNA]</scope>
    <source>
        <strain evidence="2">Liverpool</strain>
    </source>
</reference>
<evidence type="ECO:0000313" key="3">
    <source>
        <dbReference type="Proteomes" id="UP000682892"/>
    </source>
</evidence>
<reference evidence="2" key="3">
    <citation type="submission" date="2012-09" db="EMBL/GenBank/DDBJ databases">
        <authorList>
            <consortium name="VectorBase"/>
        </authorList>
    </citation>
    <scope>NUCLEOTIDE SEQUENCE</scope>
    <source>
        <strain evidence="2">Liverpool</strain>
    </source>
</reference>
<dbReference type="Proteomes" id="UP000682892">
    <property type="component" value="Chromosome 2"/>
</dbReference>
<reference evidence="2" key="1">
    <citation type="submission" date="2005-10" db="EMBL/GenBank/DDBJ databases">
        <authorList>
            <person name="Loftus B.J."/>
            <person name="Nene V.M."/>
            <person name="Hannick L.I."/>
            <person name="Bidwell S."/>
            <person name="Haas B."/>
            <person name="Amedeo P."/>
            <person name="Orvis J."/>
            <person name="Wortman J.R."/>
            <person name="White O.R."/>
            <person name="Salzberg S."/>
            <person name="Shumway M."/>
            <person name="Koo H."/>
            <person name="Zhao Y."/>
            <person name="Holmes M."/>
            <person name="Miller J."/>
            <person name="Schatz M."/>
            <person name="Pop M."/>
            <person name="Pai G."/>
            <person name="Utterback T."/>
            <person name="Rogers Y.-H."/>
            <person name="Kravitz S."/>
            <person name="Fraser C.M."/>
        </authorList>
    </citation>
    <scope>NUCLEOTIDE SEQUENCE</scope>
    <source>
        <strain evidence="2">Liverpool</strain>
    </source>
</reference>
<feature type="region of interest" description="Disordered" evidence="1">
    <location>
        <begin position="50"/>
        <end position="98"/>
    </location>
</feature>
<feature type="compositionally biased region" description="Basic and acidic residues" evidence="1">
    <location>
        <begin position="73"/>
        <end position="83"/>
    </location>
</feature>
<dbReference type="AlphaFoldDB" id="Q176X7"/>
<dbReference type="EMBL" id="CH477380">
    <property type="protein sequence ID" value="EAT42232.1"/>
    <property type="molecule type" value="Genomic_DNA"/>
</dbReference>
<name>Q176X7_AEDAE</name>
<protein>
    <submittedName>
        <fullName evidence="2">AAEL006215-PA</fullName>
    </submittedName>
</protein>
<sequence length="98" mass="10913">IGGVLSCVALWIKKIRGQGRHFARHTTIQPYVAIADPTIRLRSFPGARRKRAVRQFTRPRQGISASSSSPSEHVFRSVGDDQRNSNARALAMPKSMNQ</sequence>
<feature type="non-terminal residue" evidence="2">
    <location>
        <position position="98"/>
    </location>
</feature>
<gene>
    <name evidence="2" type="ORF">AaeL_AAEL006215</name>
</gene>
<organism evidence="2 3">
    <name type="scientific">Aedes aegypti</name>
    <name type="common">Yellowfever mosquito</name>
    <name type="synonym">Culex aegypti</name>
    <dbReference type="NCBI Taxonomy" id="7159"/>
    <lineage>
        <taxon>Eukaryota</taxon>
        <taxon>Metazoa</taxon>
        <taxon>Ecdysozoa</taxon>
        <taxon>Arthropoda</taxon>
        <taxon>Hexapoda</taxon>
        <taxon>Insecta</taxon>
        <taxon>Pterygota</taxon>
        <taxon>Neoptera</taxon>
        <taxon>Endopterygota</taxon>
        <taxon>Diptera</taxon>
        <taxon>Nematocera</taxon>
        <taxon>Culicoidea</taxon>
        <taxon>Culicidae</taxon>
        <taxon>Culicinae</taxon>
        <taxon>Aedini</taxon>
        <taxon>Aedes</taxon>
        <taxon>Stegomyia</taxon>
    </lineage>
</organism>
<proteinExistence type="predicted"/>